<dbReference type="SMART" id="SM00015">
    <property type="entry name" value="IQ"/>
    <property type="match status" value="3"/>
</dbReference>
<dbReference type="InterPro" id="IPR027417">
    <property type="entry name" value="P-loop_NTPase"/>
</dbReference>
<feature type="repeat" description="ANK" evidence="3">
    <location>
        <begin position="497"/>
        <end position="529"/>
    </location>
</feature>
<dbReference type="InterPro" id="IPR036770">
    <property type="entry name" value="Ankyrin_rpt-contain_sf"/>
</dbReference>
<dbReference type="PROSITE" id="PS50088">
    <property type="entry name" value="ANK_REPEAT"/>
    <property type="match status" value="9"/>
</dbReference>
<feature type="repeat" description="ANK" evidence="3">
    <location>
        <begin position="294"/>
        <end position="327"/>
    </location>
</feature>
<evidence type="ECO:0000256" key="3">
    <source>
        <dbReference type="PROSITE-ProRule" id="PRU00023"/>
    </source>
</evidence>
<evidence type="ECO:0000256" key="2">
    <source>
        <dbReference type="ARBA" id="ARBA00023043"/>
    </source>
</evidence>
<protein>
    <submittedName>
        <fullName evidence="5">Inversin</fullName>
    </submittedName>
</protein>
<evidence type="ECO:0000313" key="6">
    <source>
        <dbReference type="Proteomes" id="UP001174909"/>
    </source>
</evidence>
<dbReference type="InterPro" id="IPR000048">
    <property type="entry name" value="IQ_motif_EF-hand-BS"/>
</dbReference>
<dbReference type="PANTHER" id="PTHR24189:SF50">
    <property type="entry name" value="ANKYRIN REPEAT AND SOCS BOX PROTEIN 2"/>
    <property type="match status" value="1"/>
</dbReference>
<dbReference type="PROSITE" id="PS50096">
    <property type="entry name" value="IQ"/>
    <property type="match status" value="2"/>
</dbReference>
<feature type="repeat" description="ANK" evidence="3">
    <location>
        <begin position="464"/>
        <end position="496"/>
    </location>
</feature>
<dbReference type="PANTHER" id="PTHR24189">
    <property type="entry name" value="MYOTROPHIN"/>
    <property type="match status" value="1"/>
</dbReference>
<dbReference type="Pfam" id="PF00023">
    <property type="entry name" value="Ank"/>
    <property type="match status" value="2"/>
</dbReference>
<feature type="repeat" description="ANK" evidence="3">
    <location>
        <begin position="395"/>
        <end position="427"/>
    </location>
</feature>
<feature type="repeat" description="ANK" evidence="3">
    <location>
        <begin position="563"/>
        <end position="595"/>
    </location>
</feature>
<keyword evidence="2 3" id="KW-0040">ANK repeat</keyword>
<comment type="caution">
    <text evidence="5">The sequence shown here is derived from an EMBL/GenBank/DDBJ whole genome shotgun (WGS) entry which is preliminary data.</text>
</comment>
<name>A0AA35VVQ5_GEOBA</name>
<proteinExistence type="predicted"/>
<feature type="repeat" description="ANK" evidence="3">
    <location>
        <begin position="431"/>
        <end position="463"/>
    </location>
</feature>
<dbReference type="SUPFAM" id="SSF48403">
    <property type="entry name" value="Ankyrin repeat"/>
    <property type="match status" value="2"/>
</dbReference>
<feature type="repeat" description="ANK" evidence="3">
    <location>
        <begin position="157"/>
        <end position="189"/>
    </location>
</feature>
<dbReference type="CDD" id="cd23767">
    <property type="entry name" value="IQCD"/>
    <property type="match status" value="2"/>
</dbReference>
<dbReference type="Pfam" id="PF00612">
    <property type="entry name" value="IQ"/>
    <property type="match status" value="2"/>
</dbReference>
<feature type="transmembrane region" description="Helical" evidence="4">
    <location>
        <begin position="1230"/>
        <end position="1252"/>
    </location>
</feature>
<keyword evidence="4" id="KW-1133">Transmembrane helix</keyword>
<dbReference type="Gene3D" id="1.25.40.20">
    <property type="entry name" value="Ankyrin repeat-containing domain"/>
    <property type="match status" value="4"/>
</dbReference>
<accession>A0AA35VVQ5</accession>
<gene>
    <name evidence="5" type="ORF">GBAR_LOCUS1459</name>
</gene>
<evidence type="ECO:0000256" key="1">
    <source>
        <dbReference type="ARBA" id="ARBA00022737"/>
    </source>
</evidence>
<sequence length="1339" mass="145968">MISGPLEYASTHPFLGGFEVIPEEVGLTHAPSGVQLGGSQRLVDAALASWRSGPAAATSASLTTSGLSLSTRSSDVDLKEFLVHRGRNPLQGLHKAAAQGDHIGIMRIMKQLGPDAPINELDVNGCTPLMYAVMSESRQAIEMLLNFSARREQVDSEGRTAVHYAAFYGKHKSLKFLIDTAADWLSRDLYGRTPLHWACYSKSTRCLTVLLKHAQTVYGDINPIDGEGMTPVHCATQFERPRHILLLAEAGCDFTTIDIEQKTALHWAVGNRDSACIQALLETYPPLLNRQDVNGSTLLHLAASSDSTHIVETLLNVAGIDIDMKDNAERTPLHCCSIAGHADTAQLLLTFGALDACFDSQGLTALHYAVQSNTTALIKAFVPVTNLSHLPDANEGRTPLMNAAQNGSHAMLKILLLNRAVMKTINHTDTDGRTALHLACDCGSEECTTALLSYGADPNLRDSLLQTPLMIASTAGHTSCIHPLIAGGANPQLVDSEGHAPLMKAVLYGQPSAVQSLILAGVSLDTQDSAGNTPLQVAAYGGDETALTMLLESGANPNLQDVNGLSALHMSAVEGHAHCVTTLVTHGADLNTFDLSEERLTPLDYAVRNGHGQCAEELQAHGAVTVSMIREMAATCIQSFFRGFRARRLRETLRIQSRAVTVLASHVRTFLQKKRFVEMKRRQYAATKIQAVFRGYQQRVLYKVKQAEALEREKKQKQIEDFAQLVQRHKDALEPFPRKSPERRVLEGEELAKERRSRLEAAMKMRDIYEEKQRWWEAFRAAEGQRRVDKARREELDRLTKIMEESRARREYTQSKFRQTLSVRCHHHAATVIQRAFRDPASLYNPGYVEYRLSQNCNVSQTNDLFPAHATARGLTVILYPIGRDKKYSLYVSWTTTTTDSNTQGFYIWTYKCSGQCWSQNRTTFPYFERDRHECQLIEDPNARSVLYNGAAHRSGLLQCKDGKGDTRAKCNSEHIMTVMVMPWPRSSAVTFSGLLATSSLTFAWDNLWMDCWPTLYSASCSSPVVVRPVEDFNVTATLGPNGGMEIHVTWPCTPGDVEYIVTVSDPRVSLAPNCTTPGSNPPCFVARNTTQVTIEGLDTNREYSISVQVMPRCNGSSFARHYIGCRSEACCQSKRIGPTGSENSSSRSVGSSGVSIESSCVSVESSSVSIGSSCVSVESSSVKSESSSTSHLQSPVRSSSTGVKASKATIPVVSSTTMVPPYEKQSETVALAVVLVAFFVASATVIISYIARRRLRAGASLTSGSSLTESLETLEGGRGGEGEGNGYCHLMTMNHIEGGTPSYSVTTNGTGIGGAEEMVLESSVGSASSPTTVEVQGR</sequence>
<dbReference type="InterPro" id="IPR002110">
    <property type="entry name" value="Ankyrin_rpt"/>
</dbReference>
<keyword evidence="4" id="KW-0472">Membrane</keyword>
<keyword evidence="6" id="KW-1185">Reference proteome</keyword>
<dbReference type="SUPFAM" id="SSF52540">
    <property type="entry name" value="P-loop containing nucleoside triphosphate hydrolases"/>
    <property type="match status" value="1"/>
</dbReference>
<dbReference type="Pfam" id="PF12796">
    <property type="entry name" value="Ank_2"/>
    <property type="match status" value="4"/>
</dbReference>
<organism evidence="5 6">
    <name type="scientific">Geodia barretti</name>
    <name type="common">Barrett's horny sponge</name>
    <dbReference type="NCBI Taxonomy" id="519541"/>
    <lineage>
        <taxon>Eukaryota</taxon>
        <taxon>Metazoa</taxon>
        <taxon>Porifera</taxon>
        <taxon>Demospongiae</taxon>
        <taxon>Heteroscleromorpha</taxon>
        <taxon>Tetractinellida</taxon>
        <taxon>Astrophorina</taxon>
        <taxon>Geodiidae</taxon>
        <taxon>Geodia</taxon>
    </lineage>
</organism>
<evidence type="ECO:0000256" key="4">
    <source>
        <dbReference type="SAM" id="Phobius"/>
    </source>
</evidence>
<dbReference type="PROSITE" id="PS50297">
    <property type="entry name" value="ANK_REP_REGION"/>
    <property type="match status" value="7"/>
</dbReference>
<dbReference type="InterPro" id="IPR036116">
    <property type="entry name" value="FN3_sf"/>
</dbReference>
<dbReference type="Gene3D" id="1.20.5.190">
    <property type="match status" value="1"/>
</dbReference>
<keyword evidence="4" id="KW-0812">Transmembrane</keyword>
<dbReference type="SMART" id="SM00248">
    <property type="entry name" value="ANK"/>
    <property type="match status" value="16"/>
</dbReference>
<keyword evidence="1" id="KW-0677">Repeat</keyword>
<reference evidence="5" key="1">
    <citation type="submission" date="2023-03" db="EMBL/GenBank/DDBJ databases">
        <authorList>
            <person name="Steffen K."/>
            <person name="Cardenas P."/>
        </authorList>
    </citation>
    <scope>NUCLEOTIDE SEQUENCE</scope>
</reference>
<dbReference type="Proteomes" id="UP001174909">
    <property type="component" value="Unassembled WGS sequence"/>
</dbReference>
<evidence type="ECO:0000313" key="5">
    <source>
        <dbReference type="EMBL" id="CAI7994482.1"/>
    </source>
</evidence>
<dbReference type="SUPFAM" id="SSF49265">
    <property type="entry name" value="Fibronectin type III"/>
    <property type="match status" value="1"/>
</dbReference>
<feature type="repeat" description="ANK" evidence="3">
    <location>
        <begin position="124"/>
        <end position="156"/>
    </location>
</feature>
<dbReference type="InterPro" id="IPR050745">
    <property type="entry name" value="Multifunctional_regulatory"/>
</dbReference>
<feature type="repeat" description="ANK" evidence="3">
    <location>
        <begin position="530"/>
        <end position="562"/>
    </location>
</feature>
<dbReference type="EMBL" id="CASHTH010000212">
    <property type="protein sequence ID" value="CAI7994482.1"/>
    <property type="molecule type" value="Genomic_DNA"/>
</dbReference>